<feature type="transmembrane region" description="Helical" evidence="6">
    <location>
        <begin position="665"/>
        <end position="686"/>
    </location>
</feature>
<dbReference type="AlphaFoldDB" id="A0A8H6W8T5"/>
<dbReference type="GO" id="GO:0034755">
    <property type="term" value="P:iron ion transmembrane transport"/>
    <property type="evidence" value="ECO:0007669"/>
    <property type="project" value="TreeGrafter"/>
</dbReference>
<evidence type="ECO:0000256" key="5">
    <source>
        <dbReference type="SAM" id="MobiDB-lite"/>
    </source>
</evidence>
<dbReference type="GO" id="GO:0015086">
    <property type="term" value="F:cadmium ion transmembrane transporter activity"/>
    <property type="evidence" value="ECO:0007669"/>
    <property type="project" value="TreeGrafter"/>
</dbReference>
<evidence type="ECO:0000256" key="6">
    <source>
        <dbReference type="SAM" id="Phobius"/>
    </source>
</evidence>
<evidence type="ECO:0000313" key="8">
    <source>
        <dbReference type="Proteomes" id="UP000636479"/>
    </source>
</evidence>
<dbReference type="NCBIfam" id="TIGR01197">
    <property type="entry name" value="nramp"/>
    <property type="match status" value="1"/>
</dbReference>
<gene>
    <name evidence="7" type="ORF">MIND_00523100</name>
</gene>
<keyword evidence="4 6" id="KW-0472">Membrane</keyword>
<comment type="subcellular location">
    <subcellularLocation>
        <location evidence="1">Membrane</location>
        <topology evidence="1">Multi-pass membrane protein</topology>
    </subcellularLocation>
</comment>
<dbReference type="PANTHER" id="PTHR11706">
    <property type="entry name" value="SOLUTE CARRIER PROTEIN FAMILY 11 MEMBER"/>
    <property type="match status" value="1"/>
</dbReference>
<feature type="transmembrane region" description="Helical" evidence="6">
    <location>
        <begin position="718"/>
        <end position="749"/>
    </location>
</feature>
<evidence type="ECO:0000256" key="3">
    <source>
        <dbReference type="ARBA" id="ARBA00022989"/>
    </source>
</evidence>
<dbReference type="PRINTS" id="PR00447">
    <property type="entry name" value="NATRESASSCMP"/>
</dbReference>
<keyword evidence="3 6" id="KW-1133">Transmembrane helix</keyword>
<feature type="transmembrane region" description="Helical" evidence="6">
    <location>
        <begin position="1108"/>
        <end position="1130"/>
    </location>
</feature>
<comment type="caution">
    <text evidence="7">The sequence shown here is derived from an EMBL/GenBank/DDBJ whole genome shotgun (WGS) entry which is preliminary data.</text>
</comment>
<protein>
    <recommendedName>
        <fullName evidence="9">Nramp-domain-containing protein</fullName>
    </recommendedName>
</protein>
<keyword evidence="8" id="KW-1185">Reference proteome</keyword>
<evidence type="ECO:0000256" key="1">
    <source>
        <dbReference type="ARBA" id="ARBA00004141"/>
    </source>
</evidence>
<evidence type="ECO:0008006" key="9">
    <source>
        <dbReference type="Google" id="ProtNLM"/>
    </source>
</evidence>
<feature type="transmembrane region" description="Helical" evidence="6">
    <location>
        <begin position="930"/>
        <end position="954"/>
    </location>
</feature>
<keyword evidence="2 6" id="KW-0812">Transmembrane</keyword>
<reference evidence="7" key="1">
    <citation type="submission" date="2020-05" db="EMBL/GenBank/DDBJ databases">
        <title>Mycena genomes resolve the evolution of fungal bioluminescence.</title>
        <authorList>
            <person name="Tsai I.J."/>
        </authorList>
    </citation>
    <scope>NUCLEOTIDE SEQUENCE</scope>
    <source>
        <strain evidence="7">171206Taipei</strain>
    </source>
</reference>
<dbReference type="GO" id="GO:0030026">
    <property type="term" value="P:intracellular manganese ion homeostasis"/>
    <property type="evidence" value="ECO:0007669"/>
    <property type="project" value="TreeGrafter"/>
</dbReference>
<feature type="transmembrane region" description="Helical" evidence="6">
    <location>
        <begin position="755"/>
        <end position="772"/>
    </location>
</feature>
<feature type="transmembrane region" description="Helical" evidence="6">
    <location>
        <begin position="784"/>
        <end position="808"/>
    </location>
</feature>
<evidence type="ECO:0000256" key="2">
    <source>
        <dbReference type="ARBA" id="ARBA00022692"/>
    </source>
</evidence>
<evidence type="ECO:0000313" key="7">
    <source>
        <dbReference type="EMBL" id="KAF7307291.1"/>
    </source>
</evidence>
<feature type="transmembrane region" description="Helical" evidence="6">
    <location>
        <begin position="828"/>
        <end position="847"/>
    </location>
</feature>
<sequence length="1135" mass="123794">MLHDTILFLGTIVMPTPDFAIPPSDSDPIHHFSTRDRRSTSNLTTRKQIYHEVGSIFPVSSNACKRKHETHHKEYLLLQLPSSRVVGSCIPSKFNSNASCPCILFRKSGEAALALLASASYRVESSLGHRREPATLTTPIKYKTLAALKQPPSGRNTGRRNRDEMLVSELGELSSRKTKLRLDTKSKTKGKIKAALDIWSRRRSTPVTAKLADAKIETSMSSLELKIKVPRTKRQDAGSSLLSLPSRGDRPNIAGQPRRNTLPGNGLGSPQSRPNGALPVKTRSVAMAPESGPEKNGSVVRHPAPRPPVSFEVDLSPIIEDVQSFPSLVDIDCTFEGLHMIDSKSERIPVQEPQIEDDSRNLDHVNLSSSFVLQSASLVDLQSHNEDNQSLPALVLTFPTPEPPSLSKFSPTNSQQGGANLSVPTFPRCTHCGFGFGLDFHDLEVPYASKPCRLCEPQWLACKPWYQTNDKASTATYEESTAQVNATSDDRRVVGPKAADEHGQLRVKPTEVPTQQAGEGYARFSNVIINDKTNTTKTSKLWTKLTRFFGRSIHKEPIPARGPKRVFGSRNTGLLPLFWVLTFHGFQSLGCLPGIYASSNVYPHVTPMSVSHPGPRRSFGSRLRAAGSTTLLHFRKHTGLGIVCAVAYLDPGNWSVDLQAGSDHGFRLLFIVLVAGLFAAFLQVLATRLGCVTGLDLASHCRVVLYDRPKHKLLYRRVVLYPLYVVSEIAIVATDLAELLGSAIALVLLFPSLEIWQGVLITSADVLFLIALRDPLRSTPVKMFEALIALLVLAVLVCMVIVVAKVHVEWGKAFDGFLPSRELFGSNGLYTSVGILGATVMPHSLFLGSTLATQRRVPVERDELKSEVTQREEAVQPPSSRWGRVSAFVKDCFRAPPPSAHATLVKRHVDRENNSFAFVQKHLNHAIFDVVGSLVGFAILINSMILIIAAMVFHFGRAGTDRAHAASLFDAYNVIHQLVGKAAATLFAVALLAAGQSSSIIATIAGQAVAEGFLNWRVSPILRRLLTRLIAVVPSMAVAIARGRQGIDGLLVASQVILAIVLPFLIMPLVLLTSSKTVMRVRKPDSLVGESELATDDMLDYSSGKATIVVGLAIWLVIATANVYVIATLLQNVLT</sequence>
<dbReference type="RefSeq" id="XP_037222310.1">
    <property type="nucleotide sequence ID" value="XM_037362018.1"/>
</dbReference>
<feature type="transmembrane region" description="Helical" evidence="6">
    <location>
        <begin position="1025"/>
        <end position="1043"/>
    </location>
</feature>
<dbReference type="Pfam" id="PF01566">
    <property type="entry name" value="Nramp"/>
    <property type="match status" value="2"/>
</dbReference>
<evidence type="ECO:0000256" key="4">
    <source>
        <dbReference type="ARBA" id="ARBA00023136"/>
    </source>
</evidence>
<name>A0A8H6W8T5_9AGAR</name>
<dbReference type="EMBL" id="JACAZF010000004">
    <property type="protein sequence ID" value="KAF7307291.1"/>
    <property type="molecule type" value="Genomic_DNA"/>
</dbReference>
<dbReference type="GeneID" id="59344534"/>
<dbReference type="PANTHER" id="PTHR11706:SF101">
    <property type="entry name" value="MANGANESE TRANSPORTER SMF1"/>
    <property type="match status" value="1"/>
</dbReference>
<dbReference type="Proteomes" id="UP000636479">
    <property type="component" value="Unassembled WGS sequence"/>
</dbReference>
<feature type="region of interest" description="Disordered" evidence="5">
    <location>
        <begin position="228"/>
        <end position="278"/>
    </location>
</feature>
<proteinExistence type="predicted"/>
<dbReference type="NCBIfam" id="NF037982">
    <property type="entry name" value="Nramp_1"/>
    <property type="match status" value="1"/>
</dbReference>
<accession>A0A8H6W8T5</accession>
<dbReference type="GO" id="GO:0005384">
    <property type="term" value="F:manganese ion transmembrane transporter activity"/>
    <property type="evidence" value="ECO:0007669"/>
    <property type="project" value="TreeGrafter"/>
</dbReference>
<feature type="transmembrane region" description="Helical" evidence="6">
    <location>
        <begin position="1049"/>
        <end position="1072"/>
    </location>
</feature>
<dbReference type="GO" id="GO:0005886">
    <property type="term" value="C:plasma membrane"/>
    <property type="evidence" value="ECO:0007669"/>
    <property type="project" value="TreeGrafter"/>
</dbReference>
<dbReference type="OrthoDB" id="409173at2759"/>
<feature type="transmembrane region" description="Helical" evidence="6">
    <location>
        <begin position="974"/>
        <end position="994"/>
    </location>
</feature>
<feature type="compositionally biased region" description="Polar residues" evidence="5">
    <location>
        <begin position="258"/>
        <end position="274"/>
    </location>
</feature>
<dbReference type="InterPro" id="IPR001046">
    <property type="entry name" value="NRAMP_fam"/>
</dbReference>
<organism evidence="7 8">
    <name type="scientific">Mycena indigotica</name>
    <dbReference type="NCBI Taxonomy" id="2126181"/>
    <lineage>
        <taxon>Eukaryota</taxon>
        <taxon>Fungi</taxon>
        <taxon>Dikarya</taxon>
        <taxon>Basidiomycota</taxon>
        <taxon>Agaricomycotina</taxon>
        <taxon>Agaricomycetes</taxon>
        <taxon>Agaricomycetidae</taxon>
        <taxon>Agaricales</taxon>
        <taxon>Marasmiineae</taxon>
        <taxon>Mycenaceae</taxon>
        <taxon>Mycena</taxon>
    </lineage>
</organism>